<evidence type="ECO:0000313" key="1">
    <source>
        <dbReference type="EMBL" id="JAD58119.1"/>
    </source>
</evidence>
<protein>
    <submittedName>
        <fullName evidence="1">Uncharacterized protein</fullName>
    </submittedName>
</protein>
<dbReference type="AlphaFoldDB" id="A0A0A9B2D6"/>
<dbReference type="EMBL" id="GBRH01239776">
    <property type="protein sequence ID" value="JAD58119.1"/>
    <property type="molecule type" value="Transcribed_RNA"/>
</dbReference>
<proteinExistence type="predicted"/>
<name>A0A0A9B2D6_ARUDO</name>
<reference evidence="1" key="1">
    <citation type="submission" date="2014-09" db="EMBL/GenBank/DDBJ databases">
        <authorList>
            <person name="Magalhaes I.L.F."/>
            <person name="Oliveira U."/>
            <person name="Santos F.R."/>
            <person name="Vidigal T.H.D.A."/>
            <person name="Brescovit A.D."/>
            <person name="Santos A.J."/>
        </authorList>
    </citation>
    <scope>NUCLEOTIDE SEQUENCE</scope>
    <source>
        <tissue evidence="1">Shoot tissue taken approximately 20 cm above the soil surface</tissue>
    </source>
</reference>
<accession>A0A0A9B2D6</accession>
<sequence length="50" mass="5408">MLRPGSRRVILARRGPPLLGREELVDLGARGARRHCEGEGEARGEGPGFV</sequence>
<organism evidence="1">
    <name type="scientific">Arundo donax</name>
    <name type="common">Giant reed</name>
    <name type="synonym">Donax arundinaceus</name>
    <dbReference type="NCBI Taxonomy" id="35708"/>
    <lineage>
        <taxon>Eukaryota</taxon>
        <taxon>Viridiplantae</taxon>
        <taxon>Streptophyta</taxon>
        <taxon>Embryophyta</taxon>
        <taxon>Tracheophyta</taxon>
        <taxon>Spermatophyta</taxon>
        <taxon>Magnoliopsida</taxon>
        <taxon>Liliopsida</taxon>
        <taxon>Poales</taxon>
        <taxon>Poaceae</taxon>
        <taxon>PACMAD clade</taxon>
        <taxon>Arundinoideae</taxon>
        <taxon>Arundineae</taxon>
        <taxon>Arundo</taxon>
    </lineage>
</organism>
<reference evidence="1" key="2">
    <citation type="journal article" date="2015" name="Data Brief">
        <title>Shoot transcriptome of the giant reed, Arundo donax.</title>
        <authorList>
            <person name="Barrero R.A."/>
            <person name="Guerrero F.D."/>
            <person name="Moolhuijzen P."/>
            <person name="Goolsby J.A."/>
            <person name="Tidwell J."/>
            <person name="Bellgard S.E."/>
            <person name="Bellgard M.I."/>
        </authorList>
    </citation>
    <scope>NUCLEOTIDE SEQUENCE</scope>
    <source>
        <tissue evidence="1">Shoot tissue taken approximately 20 cm above the soil surface</tissue>
    </source>
</reference>